<accession>A0ABD1F630</accession>
<dbReference type="Proteomes" id="UP001566132">
    <property type="component" value="Unassembled WGS sequence"/>
</dbReference>
<proteinExistence type="predicted"/>
<protein>
    <submittedName>
        <fullName evidence="2">Uncharacterized protein</fullName>
    </submittedName>
</protein>
<keyword evidence="3" id="KW-1185">Reference proteome</keyword>
<gene>
    <name evidence="2" type="ORF">ABEB36_002527</name>
</gene>
<organism evidence="2 3">
    <name type="scientific">Hypothenemus hampei</name>
    <name type="common">Coffee berry borer</name>
    <dbReference type="NCBI Taxonomy" id="57062"/>
    <lineage>
        <taxon>Eukaryota</taxon>
        <taxon>Metazoa</taxon>
        <taxon>Ecdysozoa</taxon>
        <taxon>Arthropoda</taxon>
        <taxon>Hexapoda</taxon>
        <taxon>Insecta</taxon>
        <taxon>Pterygota</taxon>
        <taxon>Neoptera</taxon>
        <taxon>Endopterygota</taxon>
        <taxon>Coleoptera</taxon>
        <taxon>Polyphaga</taxon>
        <taxon>Cucujiformia</taxon>
        <taxon>Curculionidae</taxon>
        <taxon>Scolytinae</taxon>
        <taxon>Hypothenemus</taxon>
    </lineage>
</organism>
<evidence type="ECO:0000313" key="2">
    <source>
        <dbReference type="EMBL" id="KAL1513047.1"/>
    </source>
</evidence>
<dbReference type="AlphaFoldDB" id="A0ABD1F630"/>
<keyword evidence="1" id="KW-0732">Signal</keyword>
<evidence type="ECO:0000313" key="3">
    <source>
        <dbReference type="Proteomes" id="UP001566132"/>
    </source>
</evidence>
<name>A0ABD1F630_HYPHA</name>
<dbReference type="EMBL" id="JBDJPC010000002">
    <property type="protein sequence ID" value="KAL1513047.1"/>
    <property type="molecule type" value="Genomic_DNA"/>
</dbReference>
<feature type="chain" id="PRO_5044843163" evidence="1">
    <location>
        <begin position="22"/>
        <end position="178"/>
    </location>
</feature>
<reference evidence="2 3" key="1">
    <citation type="submission" date="2024-05" db="EMBL/GenBank/DDBJ databases">
        <title>Genetic variation in Jamaican populations of the coffee berry borer (Hypothenemus hampei).</title>
        <authorList>
            <person name="Errbii M."/>
            <person name="Myrie A."/>
        </authorList>
    </citation>
    <scope>NUCLEOTIDE SEQUENCE [LARGE SCALE GENOMIC DNA]</scope>
    <source>
        <strain evidence="2">JA-Hopewell-2020-01-JO</strain>
        <tissue evidence="2">Whole body</tissue>
    </source>
</reference>
<comment type="caution">
    <text evidence="2">The sequence shown here is derived from an EMBL/GenBank/DDBJ whole genome shotgun (WGS) entry which is preliminary data.</text>
</comment>
<evidence type="ECO:0000256" key="1">
    <source>
        <dbReference type="SAM" id="SignalP"/>
    </source>
</evidence>
<sequence length="178" mass="19471">MIAVLTIIVLFCCFSAPGIRGLCKKYIFRSCPYDDPDVDNVNTAISEIAPTVILLPNNRMIVVDHHVYAQLQATQWGIDLLELGENVIRHQNLPLTDSTPSILDSEVSTTSKGLSPTSLGYGPPAYEEIFGLKDVDLPPSYSTVSFILKNNIELSEKTVDLGNDSQSNSVVNDNENSV</sequence>
<feature type="signal peptide" evidence="1">
    <location>
        <begin position="1"/>
        <end position="21"/>
    </location>
</feature>